<feature type="transmembrane region" description="Helical" evidence="6">
    <location>
        <begin position="178"/>
        <end position="195"/>
    </location>
</feature>
<feature type="transmembrane region" description="Helical" evidence="6">
    <location>
        <begin position="144"/>
        <end position="166"/>
    </location>
</feature>
<evidence type="ECO:0000256" key="6">
    <source>
        <dbReference type="SAM" id="Phobius"/>
    </source>
</evidence>
<dbReference type="InterPro" id="IPR007764">
    <property type="entry name" value="Herpes_UL43"/>
</dbReference>
<dbReference type="RefSeq" id="NP_066875.1">
    <property type="nucleotide sequence ID" value="NC_002577.1"/>
</dbReference>
<sequence length="414" mass="44019">MEPVDNASPLPPTGAGHCLHRIVCIDPPCTATIGSGRSGNRCIKCIMVTTGSLLSMAAHLTVTVFCVSVIPCIDRTAAYPRCTMGAIFAFLFFFNMRLTARSSEIVLLIGRPTQFLCALTASIADTVAKHLAATHKDYLTTLRAIEVMSLLTFVMLGALIASYHYVCIATSGDVTWKTGFLVVAAGTIAGITAPYGDISPLAGFLSAYTALLFTWSETPVGSLMNTCYYRARREITVNGAYRLGRARLPPSTDAEATREEDVSSYDTLGGNIPTIILSLIAVISIPAIASFQKYMSNATKHQSTLTDTLRSICGFLVGTSVAIFLPSRYHEVLFRPILVLLLIFGAMATTLAGFGLLLGPTLFSATAAVLCCYTCINVRNANSGIKQLAAAAAGKCILGTAISSMLVCVLIQYS</sequence>
<evidence type="ECO:0000256" key="3">
    <source>
        <dbReference type="ARBA" id="ARBA00022692"/>
    </source>
</evidence>
<evidence type="ECO:0000313" key="7">
    <source>
        <dbReference type="EMBL" id="BAB16553.1"/>
    </source>
</evidence>
<comment type="similarity">
    <text evidence="2">Belongs to the alphaherpesvirinae HHV-1 UL43 family.</text>
</comment>
<keyword evidence="4 6" id="KW-1133">Transmembrane helix</keyword>
<dbReference type="Pfam" id="PF05072">
    <property type="entry name" value="Herpes_UL43"/>
    <property type="match status" value="1"/>
</dbReference>
<evidence type="ECO:0000256" key="5">
    <source>
        <dbReference type="ARBA" id="ARBA00023136"/>
    </source>
</evidence>
<dbReference type="OrthoDB" id="13397at10239"/>
<accession>A0A1P7TZU2</accession>
<protein>
    <submittedName>
        <fullName evidence="7">UL43 protein</fullName>
    </submittedName>
</protein>
<feature type="transmembrane region" description="Helical" evidence="6">
    <location>
        <begin position="332"/>
        <end position="351"/>
    </location>
</feature>
<evidence type="ECO:0000313" key="8">
    <source>
        <dbReference type="Proteomes" id="UP000181057"/>
    </source>
</evidence>
<feature type="transmembrane region" description="Helical" evidence="6">
    <location>
        <begin position="201"/>
        <end position="223"/>
    </location>
</feature>
<dbReference type="GO" id="GO:0016020">
    <property type="term" value="C:membrane"/>
    <property type="evidence" value="ECO:0007669"/>
    <property type="project" value="UniProtKB-SubCell"/>
</dbReference>
<organism evidence="7 8">
    <name type="scientific">Gallid alphaherpesvirus 3</name>
    <dbReference type="NCBI Taxonomy" id="35250"/>
    <lineage>
        <taxon>Viruses</taxon>
        <taxon>Duplodnaviria</taxon>
        <taxon>Heunggongvirae</taxon>
        <taxon>Peploviricota</taxon>
        <taxon>Herviviricetes</taxon>
        <taxon>Herpesvirales</taxon>
        <taxon>Orthoherpesviridae</taxon>
        <taxon>Alphaherpesvirinae</taxon>
        <taxon>Mardivirus</taxon>
        <taxon>Mardivirus gallidalpha3</taxon>
    </lineage>
</organism>
<feature type="transmembrane region" description="Helical" evidence="6">
    <location>
        <begin position="106"/>
        <end position="124"/>
    </location>
</feature>
<keyword evidence="3 6" id="KW-0812">Transmembrane</keyword>
<feature type="transmembrane region" description="Helical" evidence="6">
    <location>
        <begin position="357"/>
        <end position="376"/>
    </location>
</feature>
<feature type="transmembrane region" description="Helical" evidence="6">
    <location>
        <begin position="268"/>
        <end position="288"/>
    </location>
</feature>
<evidence type="ECO:0000256" key="1">
    <source>
        <dbReference type="ARBA" id="ARBA00004141"/>
    </source>
</evidence>
<dbReference type="GeneID" id="911940"/>
<keyword evidence="5 6" id="KW-0472">Membrane</keyword>
<name>A0A1P7TZU2_9ALPH</name>
<feature type="transmembrane region" description="Helical" evidence="6">
    <location>
        <begin position="308"/>
        <end position="325"/>
    </location>
</feature>
<gene>
    <name evidence="7" type="primary">UL43</name>
</gene>
<dbReference type="Proteomes" id="UP000181057">
    <property type="component" value="Segment"/>
</dbReference>
<dbReference type="GO" id="GO:0019033">
    <property type="term" value="C:viral tegument"/>
    <property type="evidence" value="ECO:0007669"/>
    <property type="project" value="InterPro"/>
</dbReference>
<comment type="subcellular location">
    <subcellularLocation>
        <location evidence="1">Membrane</location>
        <topology evidence="1">Multi-pass membrane protein</topology>
    </subcellularLocation>
</comment>
<dbReference type="EMBL" id="AB049735">
    <property type="protein sequence ID" value="BAB16553.1"/>
    <property type="molecule type" value="Genomic_DNA"/>
</dbReference>
<proteinExistence type="inferred from homology"/>
<evidence type="ECO:0000256" key="2">
    <source>
        <dbReference type="ARBA" id="ARBA00008930"/>
    </source>
</evidence>
<feature type="transmembrane region" description="Helical" evidence="6">
    <location>
        <begin position="76"/>
        <end position="94"/>
    </location>
</feature>
<feature type="transmembrane region" description="Helical" evidence="6">
    <location>
        <begin position="388"/>
        <end position="413"/>
    </location>
</feature>
<feature type="transmembrane region" description="Helical" evidence="6">
    <location>
        <begin position="45"/>
        <end position="70"/>
    </location>
</feature>
<dbReference type="KEGG" id="vg:911940"/>
<reference evidence="7 8" key="1">
    <citation type="journal article" date="2001" name="Curr. Top. Microbiol. Immunol.">
        <title>A complete genomic DNA sequence of Marek's disease virus type 2, strain HPRS24.</title>
        <authorList>
            <person name="Izumiya Y."/>
            <person name="Jang H.K."/>
            <person name="Ono M."/>
            <person name="Mikami T."/>
        </authorList>
    </citation>
    <scope>NUCLEOTIDE SEQUENCE [LARGE SCALE GENOMIC DNA]</scope>
    <source>
        <strain evidence="7">HPRS24</strain>
    </source>
</reference>
<evidence type="ECO:0000256" key="4">
    <source>
        <dbReference type="ARBA" id="ARBA00022989"/>
    </source>
</evidence>